<feature type="region of interest" description="Disordered" evidence="11">
    <location>
        <begin position="1"/>
        <end position="25"/>
    </location>
</feature>
<dbReference type="InterPro" id="IPR003593">
    <property type="entry name" value="AAA+_ATPase"/>
</dbReference>
<evidence type="ECO:0000256" key="3">
    <source>
        <dbReference type="ARBA" id="ARBA00022741"/>
    </source>
</evidence>
<dbReference type="EMBL" id="MT631368">
    <property type="protein sequence ID" value="QNO48977.1"/>
    <property type="molecule type" value="Genomic_DNA"/>
</dbReference>
<gene>
    <name evidence="9 14" type="primary">radA</name>
    <name evidence="14" type="ORF">CMADCPIN_00007</name>
</gene>
<dbReference type="NCBIfam" id="TIGR02236">
    <property type="entry name" value="recomb_radA"/>
    <property type="match status" value="1"/>
</dbReference>
<dbReference type="Gene3D" id="1.10.150.20">
    <property type="entry name" value="5' to 3' exonuclease, C-terminal subdomain"/>
    <property type="match status" value="1"/>
</dbReference>
<dbReference type="PANTHER" id="PTHR22942">
    <property type="entry name" value="RECA/RAD51/RADA DNA STRAND-PAIRING FAMILY MEMBER"/>
    <property type="match status" value="1"/>
</dbReference>
<feature type="domain" description="RecA family profile 2" evidence="13">
    <location>
        <begin position="338"/>
        <end position="397"/>
    </location>
</feature>
<accession>A0A7G9YLU3</accession>
<keyword evidence="6 9" id="KW-0238">DNA-binding</keyword>
<dbReference type="PROSITE" id="PS50163">
    <property type="entry name" value="RECA_3"/>
    <property type="match status" value="1"/>
</dbReference>
<evidence type="ECO:0000259" key="13">
    <source>
        <dbReference type="PROSITE" id="PS50163"/>
    </source>
</evidence>
<keyword evidence="5 9" id="KW-0067">ATP-binding</keyword>
<dbReference type="InterPro" id="IPR011938">
    <property type="entry name" value="DNA_recomb/repair_RadA"/>
</dbReference>
<dbReference type="Pfam" id="PF08423">
    <property type="entry name" value="Rad51"/>
    <property type="match status" value="1"/>
</dbReference>
<dbReference type="InterPro" id="IPR027417">
    <property type="entry name" value="P-loop_NTPase"/>
</dbReference>
<dbReference type="PROSITE" id="PS50162">
    <property type="entry name" value="RECA_2"/>
    <property type="match status" value="1"/>
</dbReference>
<dbReference type="PIRSF" id="PIRSF005856">
    <property type="entry name" value="Rad51"/>
    <property type="match status" value="1"/>
</dbReference>
<dbReference type="Pfam" id="PF14520">
    <property type="entry name" value="HHH_5"/>
    <property type="match status" value="1"/>
</dbReference>
<evidence type="ECO:0000256" key="9">
    <source>
        <dbReference type="HAMAP-Rule" id="MF_00348"/>
    </source>
</evidence>
<dbReference type="GO" id="GO:0006310">
    <property type="term" value="P:DNA recombination"/>
    <property type="evidence" value="ECO:0007669"/>
    <property type="project" value="UniProtKB-UniRule"/>
</dbReference>
<dbReference type="GO" id="GO:0140664">
    <property type="term" value="F:ATP-dependent DNA damage sensor activity"/>
    <property type="evidence" value="ECO:0007669"/>
    <property type="project" value="InterPro"/>
</dbReference>
<dbReference type="InterPro" id="IPR020588">
    <property type="entry name" value="RecA_ATP-bd"/>
</dbReference>
<dbReference type="SUPFAM" id="SSF52540">
    <property type="entry name" value="P-loop containing nucleoside triphosphate hydrolases"/>
    <property type="match status" value="1"/>
</dbReference>
<dbReference type="SMART" id="SM00382">
    <property type="entry name" value="AAA"/>
    <property type="match status" value="1"/>
</dbReference>
<dbReference type="FunFam" id="3.40.50.300:FF:002052">
    <property type="entry name" value="DNA repair protein RAD51 homolog"/>
    <property type="match status" value="1"/>
</dbReference>
<keyword evidence="3 9" id="KW-0547">Nucleotide-binding</keyword>
<evidence type="ECO:0000256" key="7">
    <source>
        <dbReference type="ARBA" id="ARBA00023172"/>
    </source>
</evidence>
<sequence>MLFTKFSRRHSPNPPTPAPHRSTLGLITDARPPSEVRCTAIHCKVRDWSSMFHFHPAHAKRLILPQRQFDLITMNEISIEELPGIGPATAEKLKDAGFNSIEAIAVASPSELAGTAEIGESTAVKIIAAARTSADVGGFETGDAILERRKEIGKLKLGCTEVDNMMGGGFETQAITEVYGEFGSGKTQIAHQLAVNVQLPVGMGGLYGSVILIDTENTFRPDRIASMVEGASKRYGTEYDPEEFLKNIHVARAYNSNHQVLLMDTASELADSLRDTDKPVRLLIVDSLTAHFRAEYVGRGTLADRQQKLNKHLHALMRFGDLHNAMVFITNQVMSKPDAFFGDPTKPIGGHILGHTSTFRLYLRKSKGDKRVAKLVDSPNLPDGEALYTVTPEGLFD</sequence>
<dbReference type="InterPro" id="IPR010995">
    <property type="entry name" value="DNA_repair_Rad51/TF_NusA_a-hlx"/>
</dbReference>
<dbReference type="AlphaFoldDB" id="A0A7G9YLU3"/>
<evidence type="ECO:0000256" key="10">
    <source>
        <dbReference type="PIRNR" id="PIRNR005856"/>
    </source>
</evidence>
<keyword evidence="7 9" id="KW-0233">DNA recombination</keyword>
<proteinExistence type="inferred from homology"/>
<dbReference type="HAMAP" id="MF_00348">
    <property type="entry name" value="RadA_arch"/>
    <property type="match status" value="1"/>
</dbReference>
<dbReference type="InterPro" id="IPR013632">
    <property type="entry name" value="Rad51_C"/>
</dbReference>
<feature type="binding site" evidence="9">
    <location>
        <begin position="180"/>
        <end position="187"/>
    </location>
    <ligand>
        <name>ATP</name>
        <dbReference type="ChEBI" id="CHEBI:30616"/>
    </ligand>
</feature>
<dbReference type="SUPFAM" id="SSF47794">
    <property type="entry name" value="Rad51 N-terminal domain-like"/>
    <property type="match status" value="1"/>
</dbReference>
<dbReference type="SMART" id="SM00278">
    <property type="entry name" value="HhH1"/>
    <property type="match status" value="2"/>
</dbReference>
<keyword evidence="4 9" id="KW-0227">DNA damage</keyword>
<evidence type="ECO:0000256" key="6">
    <source>
        <dbReference type="ARBA" id="ARBA00023125"/>
    </source>
</evidence>
<dbReference type="GO" id="GO:0003684">
    <property type="term" value="F:damaged DNA binding"/>
    <property type="evidence" value="ECO:0007669"/>
    <property type="project" value="UniProtKB-UniRule"/>
</dbReference>
<dbReference type="InterPro" id="IPR016467">
    <property type="entry name" value="DNA_recomb/repair_RecA-like"/>
</dbReference>
<evidence type="ECO:0000259" key="12">
    <source>
        <dbReference type="PROSITE" id="PS50162"/>
    </source>
</evidence>
<evidence type="ECO:0000256" key="2">
    <source>
        <dbReference type="ARBA" id="ARBA00018144"/>
    </source>
</evidence>
<evidence type="ECO:0000256" key="11">
    <source>
        <dbReference type="SAM" id="MobiDB-lite"/>
    </source>
</evidence>
<comment type="similarity">
    <text evidence="1 9 10">Belongs to the eukaryotic RecA-like protein family.</text>
</comment>
<evidence type="ECO:0000256" key="1">
    <source>
        <dbReference type="ARBA" id="ARBA00008050"/>
    </source>
</evidence>
<dbReference type="CDD" id="cd19515">
    <property type="entry name" value="archRadA"/>
    <property type="match status" value="1"/>
</dbReference>
<feature type="compositionally biased region" description="Basic residues" evidence="11">
    <location>
        <begin position="1"/>
        <end position="11"/>
    </location>
</feature>
<comment type="function">
    <text evidence="8 9 10">Involved in DNA repair and in homologous recombination. Binds and assemble on single-stranded DNA to form a nucleoprotein filament. Hydrolyzes ATP in a ssDNA-dependent manner and promotes DNA strand exchange between homologous DNA molecules.</text>
</comment>
<feature type="domain" description="RecA family profile 1" evidence="12">
    <location>
        <begin position="151"/>
        <end position="333"/>
    </location>
</feature>
<dbReference type="GO" id="GO:0005524">
    <property type="term" value="F:ATP binding"/>
    <property type="evidence" value="ECO:0007669"/>
    <property type="project" value="UniProtKB-UniRule"/>
</dbReference>
<reference evidence="14" key="1">
    <citation type="submission" date="2020-06" db="EMBL/GenBank/DDBJ databases">
        <title>Unique genomic features of the anaerobic methanotrophic archaea.</title>
        <authorList>
            <person name="Chadwick G.L."/>
            <person name="Skennerton C.T."/>
            <person name="Laso-Perez R."/>
            <person name="Leu A.O."/>
            <person name="Speth D.R."/>
            <person name="Yu H."/>
            <person name="Morgan-Lang C."/>
            <person name="Hatzenpichler R."/>
            <person name="Goudeau D."/>
            <person name="Malmstrom R."/>
            <person name="Brazelton W.J."/>
            <person name="Woyke T."/>
            <person name="Hallam S.J."/>
            <person name="Tyson G.W."/>
            <person name="Wegener G."/>
            <person name="Boetius A."/>
            <person name="Orphan V."/>
        </authorList>
    </citation>
    <scope>NUCLEOTIDE SEQUENCE</scope>
</reference>
<dbReference type="NCBIfam" id="NF003301">
    <property type="entry name" value="PRK04301.1"/>
    <property type="match status" value="1"/>
</dbReference>
<dbReference type="GO" id="GO:0006281">
    <property type="term" value="P:DNA repair"/>
    <property type="evidence" value="ECO:0007669"/>
    <property type="project" value="UniProtKB-UniRule"/>
</dbReference>
<dbReference type="PANTHER" id="PTHR22942:SF30">
    <property type="entry name" value="MEIOTIC RECOMBINATION PROTEIN DMC1_LIM15 HOMOLOG"/>
    <property type="match status" value="1"/>
</dbReference>
<dbReference type="InterPro" id="IPR003583">
    <property type="entry name" value="Hlx-hairpin-Hlx_DNA-bd_motif"/>
</dbReference>
<organism evidence="14">
    <name type="scientific">Candidatus Methanogaster sp. ANME-2c ERB4</name>
    <dbReference type="NCBI Taxonomy" id="2759911"/>
    <lineage>
        <taxon>Archaea</taxon>
        <taxon>Methanobacteriati</taxon>
        <taxon>Methanobacteriota</taxon>
        <taxon>Stenosarchaea group</taxon>
        <taxon>Methanomicrobia</taxon>
        <taxon>Methanosarcinales</taxon>
        <taxon>ANME-2 cluster</taxon>
        <taxon>Candidatus Methanogasteraceae</taxon>
        <taxon>Candidatus Methanogaster</taxon>
    </lineage>
</organism>
<dbReference type="InterPro" id="IPR020587">
    <property type="entry name" value="RecA_monomer-monomer_interface"/>
</dbReference>
<evidence type="ECO:0000313" key="14">
    <source>
        <dbReference type="EMBL" id="QNO48977.1"/>
    </source>
</evidence>
<evidence type="ECO:0000256" key="4">
    <source>
        <dbReference type="ARBA" id="ARBA00022763"/>
    </source>
</evidence>
<protein>
    <recommendedName>
        <fullName evidence="2 9">DNA repair and recombination protein RadA</fullName>
    </recommendedName>
</protein>
<name>A0A7G9YLU3_9EURY</name>
<evidence type="ECO:0000256" key="5">
    <source>
        <dbReference type="ARBA" id="ARBA00022840"/>
    </source>
</evidence>
<evidence type="ECO:0000256" key="8">
    <source>
        <dbReference type="ARBA" id="ARBA00025684"/>
    </source>
</evidence>
<dbReference type="Gene3D" id="3.40.50.300">
    <property type="entry name" value="P-loop containing nucleotide triphosphate hydrolases"/>
    <property type="match status" value="1"/>
</dbReference>